<protein>
    <recommendedName>
        <fullName evidence="1">Importin N-terminal domain-containing protein</fullName>
    </recommendedName>
</protein>
<dbReference type="SUPFAM" id="SSF48371">
    <property type="entry name" value="ARM repeat"/>
    <property type="match status" value="1"/>
</dbReference>
<evidence type="ECO:0000313" key="3">
    <source>
        <dbReference type="Proteomes" id="UP001142055"/>
    </source>
</evidence>
<evidence type="ECO:0000259" key="1">
    <source>
        <dbReference type="SMART" id="SM00913"/>
    </source>
</evidence>
<gene>
    <name evidence="2" type="ORF">RDWZM_005196</name>
</gene>
<dbReference type="OMA" id="LECITSW"/>
<feature type="domain" description="Importin N-terminal" evidence="1">
    <location>
        <begin position="44"/>
        <end position="110"/>
    </location>
</feature>
<dbReference type="InterPro" id="IPR058537">
    <property type="entry name" value="TPR_TNPO3_IPO13_4th"/>
</dbReference>
<organism evidence="2 3">
    <name type="scientific">Blomia tropicalis</name>
    <name type="common">Mite</name>
    <dbReference type="NCBI Taxonomy" id="40697"/>
    <lineage>
        <taxon>Eukaryota</taxon>
        <taxon>Metazoa</taxon>
        <taxon>Ecdysozoa</taxon>
        <taxon>Arthropoda</taxon>
        <taxon>Chelicerata</taxon>
        <taxon>Arachnida</taxon>
        <taxon>Acari</taxon>
        <taxon>Acariformes</taxon>
        <taxon>Sarcoptiformes</taxon>
        <taxon>Astigmata</taxon>
        <taxon>Glycyphagoidea</taxon>
        <taxon>Echimyopodidae</taxon>
        <taxon>Blomia</taxon>
    </lineage>
</organism>
<dbReference type="AlphaFoldDB" id="A0A9Q0RM40"/>
<comment type="caution">
    <text evidence="2">The sequence shown here is derived from an EMBL/GenBank/DDBJ whole genome shotgun (WGS) entry which is preliminary data.</text>
</comment>
<dbReference type="Pfam" id="PF24139">
    <property type="entry name" value="TPR_TNPO3_IPO13_4th"/>
    <property type="match status" value="1"/>
</dbReference>
<reference evidence="2" key="1">
    <citation type="submission" date="2022-12" db="EMBL/GenBank/DDBJ databases">
        <title>Genome assemblies of Blomia tropicalis.</title>
        <authorList>
            <person name="Cui Y."/>
        </authorList>
    </citation>
    <scope>NUCLEOTIDE SEQUENCE</scope>
    <source>
        <tissue evidence="2">Adult mites</tissue>
    </source>
</reference>
<dbReference type="PANTHER" id="PTHR12363:SF42">
    <property type="entry name" value="TRANSPORTIN-3"/>
    <property type="match status" value="1"/>
</dbReference>
<accession>A0A9Q0RM40</accession>
<sequence length="940" mass="108353">MAMANMGTGLPTSMPTQINEMPELEKVHSLIKAMYQQKELKESASKWLEELQRSVFAWQIADQLLIKRLDYESCYFAAQTLKTKIQYNFGELPPEAVDSLKNSVIAHLVNIDEKVIQTQLGLSITYIFFKNLNWINPIEELSTTLPKSKFLEILICIAQEFEENRPTLKMSKQRHHQIKEYLSKHFPNVIELLKAFRLESINFDPLIQEHMAIKFFSCFDSWLIFATKDHLAVIEPILQIIFSYLNNHQCPNDVHEKVSDALCKVIYHCEAHSTFSDLRIVVMNEIFKLDSAYENAILKEDSEKLIDLARIYTQLGNSTLECIVHEQVDGKILNLILKCVGHYEFEVAATTFSFWYNLTEVLFKSGSIKFHPFLNLLLSSLTRHCELEIDWEDVIDERSDQNDYRIQIGELIHEIVSCCDWVDFIVSTNLIENLHNSISNWVSLEVNLYILYCIAREKDYVKHNERKNEVLPKIVTFILQQPQERQHVQVLATACELIGALNEWINQNPMFLSSVIGYLLGIINSHYKAVPKLSTKAAKSLKKIICEMKTVVDLNSIKNLFVNLEQIYTQIEDISVDLSVSIMSCLTAIVSNDTFSQCDEQEFFVQRIINLCLTKVNEVMNSKVATEVNQKKWEKVIDNIYAIFKDFHPNPKTISSEQIHRLIQEQIWPFLRLSISHFCALDPQAIEHCSRCVRHIVRSMKPFYLLRPIVDHIVPLYQQYPTNSPLLYIGSVLVSEFGNENDPTLSNGLILMLNALAVSTFGLLNDQNLNLHPYTIADFFNLCSRMLVKLTENFLSNTETLNNILNLTIMSVYLDQKEANDSVIRFTIDLIKTEHPIVDQFLKGDFGQKLFVAFIDSVIFKLPAYFIPDIVDVFWEYKCTEPESFSKYLQLSVNHLSNKIQTGNYAVNNENLQSFYNNFAWVPPPPTSPSTSSSQPPPPP</sequence>
<dbReference type="Proteomes" id="UP001142055">
    <property type="component" value="Chromosome 2"/>
</dbReference>
<dbReference type="Gene3D" id="1.25.10.10">
    <property type="entry name" value="Leucine-rich Repeat Variant"/>
    <property type="match status" value="1"/>
</dbReference>
<dbReference type="EMBL" id="JAPWDV010000002">
    <property type="protein sequence ID" value="KAJ6219384.1"/>
    <property type="molecule type" value="Genomic_DNA"/>
</dbReference>
<dbReference type="GO" id="GO:0006606">
    <property type="term" value="P:protein import into nucleus"/>
    <property type="evidence" value="ECO:0007669"/>
    <property type="project" value="TreeGrafter"/>
</dbReference>
<proteinExistence type="predicted"/>
<keyword evidence="3" id="KW-1185">Reference proteome</keyword>
<dbReference type="Pfam" id="PF03810">
    <property type="entry name" value="IBN_N"/>
    <property type="match status" value="1"/>
</dbReference>
<dbReference type="InterPro" id="IPR016024">
    <property type="entry name" value="ARM-type_fold"/>
</dbReference>
<dbReference type="PANTHER" id="PTHR12363">
    <property type="entry name" value="TRANSPORTIN 3 AND IMPORTIN 13"/>
    <property type="match status" value="1"/>
</dbReference>
<dbReference type="InterPro" id="IPR051345">
    <property type="entry name" value="Importin_beta-like_NTR"/>
</dbReference>
<dbReference type="Pfam" id="PF24140">
    <property type="entry name" value="TPR_TNPO3_IPO13_3rd"/>
    <property type="match status" value="1"/>
</dbReference>
<name>A0A9Q0RM40_BLOTA</name>
<dbReference type="Pfam" id="PF24138">
    <property type="entry name" value="TPR_TNPO3_IPO13_2nd"/>
    <property type="match status" value="1"/>
</dbReference>
<dbReference type="GO" id="GO:0005737">
    <property type="term" value="C:cytoplasm"/>
    <property type="evidence" value="ECO:0007669"/>
    <property type="project" value="TreeGrafter"/>
</dbReference>
<dbReference type="InterPro" id="IPR057942">
    <property type="entry name" value="TPR_TNPO3_IPO13_3rd"/>
</dbReference>
<dbReference type="InterPro" id="IPR001494">
    <property type="entry name" value="Importin-beta_N"/>
</dbReference>
<dbReference type="InterPro" id="IPR011989">
    <property type="entry name" value="ARM-like"/>
</dbReference>
<evidence type="ECO:0000313" key="2">
    <source>
        <dbReference type="EMBL" id="KAJ6219384.1"/>
    </source>
</evidence>
<dbReference type="GO" id="GO:0031267">
    <property type="term" value="F:small GTPase binding"/>
    <property type="evidence" value="ECO:0007669"/>
    <property type="project" value="InterPro"/>
</dbReference>
<dbReference type="InterPro" id="IPR057941">
    <property type="entry name" value="TPR_TNPO3_IPO13_2nd"/>
</dbReference>
<dbReference type="SMART" id="SM00913">
    <property type="entry name" value="IBN_N"/>
    <property type="match status" value="1"/>
</dbReference>